<evidence type="ECO:0000256" key="4">
    <source>
        <dbReference type="ARBA" id="ARBA00023136"/>
    </source>
</evidence>
<accession>M1L968</accession>
<feature type="transmembrane region" description="Helical" evidence="5">
    <location>
        <begin position="174"/>
        <end position="196"/>
    </location>
</feature>
<dbReference type="PANTHER" id="PTHR16950:SF16">
    <property type="entry name" value="ZINC TRANSPORTER ZIP13"/>
    <property type="match status" value="1"/>
</dbReference>
<comment type="subcellular location">
    <subcellularLocation>
        <location evidence="1">Membrane</location>
        <topology evidence="1">Multi-pass membrane protein</topology>
    </subcellularLocation>
</comment>
<evidence type="ECO:0000256" key="5">
    <source>
        <dbReference type="SAM" id="Phobius"/>
    </source>
</evidence>
<dbReference type="eggNOG" id="COG0428">
    <property type="taxonomic scope" value="Bacteria"/>
</dbReference>
<dbReference type="HOGENOM" id="CLU_015114_0_5_4"/>
<keyword evidence="7" id="KW-1185">Reference proteome</keyword>
<name>M1L968_9PROT</name>
<dbReference type="RefSeq" id="WP_015389592.1">
    <property type="nucleotide sequence ID" value="NC_020284.1"/>
</dbReference>
<feature type="transmembrane region" description="Helical" evidence="5">
    <location>
        <begin position="202"/>
        <end position="223"/>
    </location>
</feature>
<evidence type="ECO:0000256" key="3">
    <source>
        <dbReference type="ARBA" id="ARBA00022989"/>
    </source>
</evidence>
<reference evidence="6 7" key="1">
    <citation type="journal article" date="2013" name="Genome Biol. Evol.">
        <title>Genome evolution and phylogenomic analysis of candidatus kinetoplastibacterium, the betaproteobacterial endosymbionts of strigomonas and angomonas.</title>
        <authorList>
            <person name="Alves J.M."/>
            <person name="Serrano M.G."/>
            <person name="Maia da Silva F."/>
            <person name="Voegtly L.J."/>
            <person name="Matveyev A.V."/>
            <person name="Teixeira M.M."/>
            <person name="Camargo E.P."/>
            <person name="Buck G.A."/>
        </authorList>
    </citation>
    <scope>NUCLEOTIDE SEQUENCE [LARGE SCALE GENOMIC DNA]</scope>
    <source>
        <strain evidence="6 7">TCC219</strain>
    </source>
</reference>
<dbReference type="OrthoDB" id="9806593at2"/>
<dbReference type="GO" id="GO:0016020">
    <property type="term" value="C:membrane"/>
    <property type="evidence" value="ECO:0007669"/>
    <property type="project" value="UniProtKB-SubCell"/>
</dbReference>
<dbReference type="KEGG" id="kga:ST1E_0744"/>
<organism evidence="6 7">
    <name type="scientific">Candidatus Kinetoplastidibacterium galati TCC219</name>
    <dbReference type="NCBI Taxonomy" id="1208921"/>
    <lineage>
        <taxon>Bacteria</taxon>
        <taxon>Pseudomonadati</taxon>
        <taxon>Pseudomonadota</taxon>
        <taxon>Betaproteobacteria</taxon>
        <taxon>Candidatus Kinetoplastidibacterium</taxon>
    </lineage>
</organism>
<evidence type="ECO:0000313" key="6">
    <source>
        <dbReference type="EMBL" id="AGF49108.1"/>
    </source>
</evidence>
<feature type="transmembrane region" description="Helical" evidence="5">
    <location>
        <begin position="235"/>
        <end position="252"/>
    </location>
</feature>
<dbReference type="InterPro" id="IPR003689">
    <property type="entry name" value="ZIP"/>
</dbReference>
<dbReference type="GO" id="GO:0046873">
    <property type="term" value="F:metal ion transmembrane transporter activity"/>
    <property type="evidence" value="ECO:0007669"/>
    <property type="project" value="InterPro"/>
</dbReference>
<dbReference type="Pfam" id="PF02535">
    <property type="entry name" value="Zip"/>
    <property type="match status" value="1"/>
</dbReference>
<gene>
    <name evidence="6" type="ORF">ST1E_0744</name>
</gene>
<evidence type="ECO:0000256" key="1">
    <source>
        <dbReference type="ARBA" id="ARBA00004141"/>
    </source>
</evidence>
<keyword evidence="2 5" id="KW-0812">Transmembrane</keyword>
<dbReference type="Proteomes" id="UP000011658">
    <property type="component" value="Chromosome"/>
</dbReference>
<keyword evidence="3 5" id="KW-1133">Transmembrane helix</keyword>
<protein>
    <submittedName>
        <fullName evidence="6">Putative divalent heavy-metal cations transporter</fullName>
    </submittedName>
</protein>
<keyword evidence="4 5" id="KW-0472">Membrane</keyword>
<feature type="transmembrane region" description="Helical" evidence="5">
    <location>
        <begin position="65"/>
        <end position="81"/>
    </location>
</feature>
<feature type="transmembrane region" description="Helical" evidence="5">
    <location>
        <begin position="129"/>
        <end position="150"/>
    </location>
</feature>
<dbReference type="EMBL" id="CP003806">
    <property type="protein sequence ID" value="AGF49108.1"/>
    <property type="molecule type" value="Genomic_DNA"/>
</dbReference>
<evidence type="ECO:0000256" key="2">
    <source>
        <dbReference type="ARBA" id="ARBA00022692"/>
    </source>
</evidence>
<dbReference type="AlphaFoldDB" id="M1L968"/>
<dbReference type="PANTHER" id="PTHR16950">
    <property type="entry name" value="ZINC TRANSPORTER SLC39A7 HISTIDINE-RICH MEMBRANE PROTEIN KE4"/>
    <property type="match status" value="1"/>
</dbReference>
<feature type="transmembrane region" description="Helical" evidence="5">
    <location>
        <begin position="32"/>
        <end position="53"/>
    </location>
</feature>
<evidence type="ECO:0000313" key="7">
    <source>
        <dbReference type="Proteomes" id="UP000011658"/>
    </source>
</evidence>
<proteinExistence type="predicted"/>
<sequence>MIIIYILITTISSGLIAVCMANWLTYNILSKYLHYMVSSSVGVFLSVSFLHLLPEAFSDIPEHSDKLLLAMLVSIVCFFILEKISLIRHNHHYEGDGHGHMHGHDRHDAGKGGVIILIGSSLHNFSDGVLIAASFIASPLLGILTALSIITHEVPHKLCDFVVLRNAGFNRKRIFCMILASSFCSSVGGLFGYLILQHVQQITPYVLIVAASSFIYISISDLIPRMHEQEYPTEHIPQLAFVIFGIFITYLITSFSHNHLGQCNCFICIA</sequence>
<dbReference type="PATRIC" id="fig|1208921.3.peg.392"/>
<dbReference type="STRING" id="1208921.ST1E_0744"/>
<feature type="transmembrane region" description="Helical" evidence="5">
    <location>
        <begin position="5"/>
        <end position="26"/>
    </location>
</feature>